<accession>A0A7J6RK00</accession>
<dbReference type="AlphaFoldDB" id="A0A7J6RK00"/>
<evidence type="ECO:0000313" key="3">
    <source>
        <dbReference type="Proteomes" id="UP000553632"/>
    </source>
</evidence>
<evidence type="ECO:0000313" key="2">
    <source>
        <dbReference type="EMBL" id="KAF4720915.1"/>
    </source>
</evidence>
<gene>
    <name evidence="2" type="ORF">FOZ63_017301</name>
</gene>
<keyword evidence="3" id="KW-1185">Reference proteome</keyword>
<comment type="caution">
    <text evidence="2">The sequence shown here is derived from an EMBL/GenBank/DDBJ whole genome shotgun (WGS) entry which is preliminary data.</text>
</comment>
<name>A0A7J6RK00_PEROL</name>
<feature type="non-terminal residue" evidence="2">
    <location>
        <position position="1"/>
    </location>
</feature>
<sequence length="142" mass="15349">MGRACCLTAATRRLGEASPTRRAVQRSATDSHIRLSWVSPIYQEAQSLEGTPDESEVEEAGLLHEGEGGAAVVLAGEQSVATAPSSDLESTTAPMAAPGLDQDSENVLEEAAVDEHEDRERSEREALEVWLEALDEVLERYQ</sequence>
<organism evidence="2 3">
    <name type="scientific">Perkinsus olseni</name>
    <name type="common">Perkinsus atlanticus</name>
    <dbReference type="NCBI Taxonomy" id="32597"/>
    <lineage>
        <taxon>Eukaryota</taxon>
        <taxon>Sar</taxon>
        <taxon>Alveolata</taxon>
        <taxon>Perkinsozoa</taxon>
        <taxon>Perkinsea</taxon>
        <taxon>Perkinsida</taxon>
        <taxon>Perkinsidae</taxon>
        <taxon>Perkinsus</taxon>
    </lineage>
</organism>
<reference evidence="2 3" key="1">
    <citation type="submission" date="2020-04" db="EMBL/GenBank/DDBJ databases">
        <title>Perkinsus olseni comparative genomics.</title>
        <authorList>
            <person name="Bogema D.R."/>
        </authorList>
    </citation>
    <scope>NUCLEOTIDE SEQUENCE [LARGE SCALE GENOMIC DNA]</scope>
    <source>
        <strain evidence="2 3">ATCC PRA-207</strain>
    </source>
</reference>
<protein>
    <submittedName>
        <fullName evidence="2">Uncharacterized protein</fullName>
    </submittedName>
</protein>
<dbReference type="Proteomes" id="UP000553632">
    <property type="component" value="Unassembled WGS sequence"/>
</dbReference>
<evidence type="ECO:0000256" key="1">
    <source>
        <dbReference type="SAM" id="MobiDB-lite"/>
    </source>
</evidence>
<dbReference type="EMBL" id="JABANO010025034">
    <property type="protein sequence ID" value="KAF4720915.1"/>
    <property type="molecule type" value="Genomic_DNA"/>
</dbReference>
<proteinExistence type="predicted"/>
<feature type="region of interest" description="Disordered" evidence="1">
    <location>
        <begin position="80"/>
        <end position="104"/>
    </location>
</feature>
<feature type="compositionally biased region" description="Polar residues" evidence="1">
    <location>
        <begin position="80"/>
        <end position="93"/>
    </location>
</feature>